<dbReference type="PROSITE" id="PS51206">
    <property type="entry name" value="SF3_HELICASE_1"/>
    <property type="match status" value="1"/>
</dbReference>
<gene>
    <name evidence="6" type="ORF">ITP53_47890</name>
</gene>
<sequence length="847" mass="91140">MLHTALQLHDLGLCVLPAAADGSKRPAVAWKGYQQVPPEREEVEAWLTASPPPQGLGVVCGAVSGNLEMLEFEGRAVQAGLVQEVTALADASGLGELWRTVTAGYAELTPSGGLHFLYRVADGQVAGNAKLARRPATADELADNPKDKIKVLVETRGEGGWVVLAPSGGSTHETGKSWQLLAGGPDTIAVITPEERDALHHLAGAFDQMPAPGETPAAPSSALFSQPAPAWDDDGGVSPGDDYNARTTWNEILTPRGWTPVWTSGSTVYWRRPGKSTGFSATTGRNDADNLYVFSTSTEFAAERPYDRFGAVAHLDYGGDHSAAAKALQAAGYGQRVEQTIPAPAPVPPPAEGNLAPVVPLHPDGPPPLQVVEERTYAQSDDGNALQLVDRFGEVIRYVPERGRWLAWTGVRWEWQPQGGGLVREYGKRIARGLPEGDKPAVGHKKKALSALGTGSILAQAQTDIRVVVALDQLDAHPWELNTPSGIVDLRTGLLGPSDASRLHTKVTACTPDPAADPSRWREFLADTFGADDHLVSYLQRLVGYSATGSVAKHVLPFCVGSGGNGKGVFLESLVGVLGDYATTAPSGFLMAKAHAGHETEIARLAGMRMVVCSEVADDDRFDEVKVKQLTGGDTLTARFMRQDHFTFNPTHHLWLMGNHQPSVRAGGRAFWRRLRLIPFEHEVPEENMVDDLQGILARDHGPALLAWIVAGAAAYHQGGLDEPESVKAATEHYAADQDTVARFVAACCHQADSVQVQINVTKFREAYEHWCFQEGETPVSPKKLTMELTKRHGVGDSRSSTARFYTRITLITPEQDHDGSVTGTPDPSQPRFTRPDDGDKFGGPGW</sequence>
<dbReference type="NCBIfam" id="TIGR01613">
    <property type="entry name" value="primase_Cterm"/>
    <property type="match status" value="1"/>
</dbReference>
<proteinExistence type="predicted"/>
<dbReference type="PANTHER" id="PTHR35372">
    <property type="entry name" value="ATP BINDING PROTEIN-RELATED"/>
    <property type="match status" value="1"/>
</dbReference>
<feature type="domain" description="SF3 helicase" evidence="5">
    <location>
        <begin position="534"/>
        <end position="693"/>
    </location>
</feature>
<keyword evidence="3" id="KW-0067">ATP-binding</keyword>
<dbReference type="InterPro" id="IPR045455">
    <property type="entry name" value="NrS-1_pol-like_helicase"/>
</dbReference>
<dbReference type="InterPro" id="IPR006500">
    <property type="entry name" value="Helicase_put_C_phage/plasmid"/>
</dbReference>
<dbReference type="Pfam" id="PF19263">
    <property type="entry name" value="DUF5906"/>
    <property type="match status" value="1"/>
</dbReference>
<evidence type="ECO:0000259" key="5">
    <source>
        <dbReference type="PROSITE" id="PS51206"/>
    </source>
</evidence>
<dbReference type="SUPFAM" id="SSF56747">
    <property type="entry name" value="Prim-pol domain"/>
    <property type="match status" value="1"/>
</dbReference>
<dbReference type="EMBL" id="JADOGI010000269">
    <property type="protein sequence ID" value="MBF8193266.1"/>
    <property type="molecule type" value="Genomic_DNA"/>
</dbReference>
<evidence type="ECO:0000256" key="3">
    <source>
        <dbReference type="ARBA" id="ARBA00022840"/>
    </source>
</evidence>
<dbReference type="Gene3D" id="3.40.50.300">
    <property type="entry name" value="P-loop containing nucleotide triphosphate hydrolases"/>
    <property type="match status" value="1"/>
</dbReference>
<comment type="caution">
    <text evidence="6">The sequence shown here is derived from an EMBL/GenBank/DDBJ whole genome shotgun (WGS) entry which is preliminary data.</text>
</comment>
<dbReference type="Pfam" id="PF08706">
    <property type="entry name" value="D5_N"/>
    <property type="match status" value="1"/>
</dbReference>
<keyword evidence="7" id="KW-1185">Reference proteome</keyword>
<dbReference type="InterPro" id="IPR014818">
    <property type="entry name" value="Phage/plasmid_primase_P4_C"/>
</dbReference>
<keyword evidence="2" id="KW-0378">Hydrolase</keyword>
<dbReference type="Pfam" id="PF09250">
    <property type="entry name" value="Prim-Pol"/>
    <property type="match status" value="1"/>
</dbReference>
<dbReference type="SMART" id="SM00943">
    <property type="entry name" value="Prim-Pol"/>
    <property type="match status" value="1"/>
</dbReference>
<accession>A0A931F6L3</accession>
<dbReference type="InterPro" id="IPR027417">
    <property type="entry name" value="P-loop_NTPase"/>
</dbReference>
<dbReference type="GO" id="GO:0016787">
    <property type="term" value="F:hydrolase activity"/>
    <property type="evidence" value="ECO:0007669"/>
    <property type="project" value="UniProtKB-KW"/>
</dbReference>
<name>A0A931F6L3_9ACTN</name>
<reference evidence="6" key="1">
    <citation type="submission" date="2020-11" db="EMBL/GenBank/DDBJ databases">
        <title>Whole-genome analyses of Nonomuraea sp. K274.</title>
        <authorList>
            <person name="Veyisoglu A."/>
        </authorList>
    </citation>
    <scope>NUCLEOTIDE SEQUENCE</scope>
    <source>
        <strain evidence="6">K274</strain>
    </source>
</reference>
<dbReference type="AlphaFoldDB" id="A0A931F6L3"/>
<evidence type="ECO:0000313" key="6">
    <source>
        <dbReference type="EMBL" id="MBF8193266.1"/>
    </source>
</evidence>
<keyword evidence="1" id="KW-0547">Nucleotide-binding</keyword>
<dbReference type="InterPro" id="IPR014015">
    <property type="entry name" value="Helicase_SF3_DNA-vir"/>
</dbReference>
<evidence type="ECO:0000313" key="7">
    <source>
        <dbReference type="Proteomes" id="UP000605361"/>
    </source>
</evidence>
<dbReference type="InterPro" id="IPR015330">
    <property type="entry name" value="DNA_primase/pol_bifunc_N"/>
</dbReference>
<evidence type="ECO:0000256" key="2">
    <source>
        <dbReference type="ARBA" id="ARBA00022801"/>
    </source>
</evidence>
<evidence type="ECO:0000256" key="4">
    <source>
        <dbReference type="SAM" id="MobiDB-lite"/>
    </source>
</evidence>
<dbReference type="InterPro" id="IPR051620">
    <property type="entry name" value="ORF904-like_C"/>
</dbReference>
<organism evidence="6 7">
    <name type="scientific">Nonomuraea cypriaca</name>
    <dbReference type="NCBI Taxonomy" id="1187855"/>
    <lineage>
        <taxon>Bacteria</taxon>
        <taxon>Bacillati</taxon>
        <taxon>Actinomycetota</taxon>
        <taxon>Actinomycetes</taxon>
        <taxon>Streptosporangiales</taxon>
        <taxon>Streptosporangiaceae</taxon>
        <taxon>Nonomuraea</taxon>
    </lineage>
</organism>
<dbReference type="SMART" id="SM00885">
    <property type="entry name" value="D5_N"/>
    <property type="match status" value="1"/>
</dbReference>
<protein>
    <submittedName>
        <fullName evidence="6">Bifunctional DNA primase/polymerase</fullName>
    </submittedName>
</protein>
<feature type="region of interest" description="Disordered" evidence="4">
    <location>
        <begin position="813"/>
        <end position="847"/>
    </location>
</feature>
<dbReference type="Gene3D" id="3.30.720.160">
    <property type="entry name" value="Bifunctional DNA primase/polymerase, N-terminal"/>
    <property type="match status" value="1"/>
</dbReference>
<dbReference type="Proteomes" id="UP000605361">
    <property type="component" value="Unassembled WGS sequence"/>
</dbReference>
<dbReference type="PANTHER" id="PTHR35372:SF2">
    <property type="entry name" value="SF3 HELICASE DOMAIN-CONTAINING PROTEIN"/>
    <property type="match status" value="1"/>
</dbReference>
<dbReference type="GO" id="GO:0005524">
    <property type="term" value="F:ATP binding"/>
    <property type="evidence" value="ECO:0007669"/>
    <property type="project" value="UniProtKB-KW"/>
</dbReference>
<evidence type="ECO:0000256" key="1">
    <source>
        <dbReference type="ARBA" id="ARBA00022741"/>
    </source>
</evidence>